<dbReference type="InterPro" id="IPR036102">
    <property type="entry name" value="OsmC/Ohrsf"/>
</dbReference>
<dbReference type="AlphaFoldDB" id="A0A2R7Y3K2"/>
<evidence type="ECO:0000313" key="2">
    <source>
        <dbReference type="EMBL" id="PUA32094.1"/>
    </source>
</evidence>
<evidence type="ECO:0000256" key="1">
    <source>
        <dbReference type="SAM" id="Phobius"/>
    </source>
</evidence>
<sequence>MSGETDLNSLTFNVRLRWDRSTGAEALTKGGSVRLDMPKDFGGLGRYPCPDELFLSALGGCMITTFIYFQRKLNVRINGMEVDVEGDVKLDGKGYRMTDVRIKLKVLADDPELEKATRCAKLAAEYCHLTRSIKPSIAVKTEYEVVTPSHS</sequence>
<name>A0A2R7Y3K2_9ARCH</name>
<evidence type="ECO:0008006" key="4">
    <source>
        <dbReference type="Google" id="ProtNLM"/>
    </source>
</evidence>
<proteinExistence type="predicted"/>
<dbReference type="Pfam" id="PF02566">
    <property type="entry name" value="OsmC"/>
    <property type="match status" value="1"/>
</dbReference>
<dbReference type="InterPro" id="IPR015946">
    <property type="entry name" value="KH_dom-like_a/b"/>
</dbReference>
<gene>
    <name evidence="2" type="ORF">B9J98_04395</name>
</gene>
<dbReference type="PANTHER" id="PTHR34352">
    <property type="entry name" value="PROTEIN YHFA"/>
    <property type="match status" value="1"/>
</dbReference>
<comment type="caution">
    <text evidence="2">The sequence shown here is derived from an EMBL/GenBank/DDBJ whole genome shotgun (WGS) entry which is preliminary data.</text>
</comment>
<keyword evidence="1" id="KW-0472">Membrane</keyword>
<reference evidence="2 3" key="1">
    <citation type="submission" date="2017-04" db="EMBL/GenBank/DDBJ databases">
        <title>Draft Aigarchaeota genome from a New Zealand hot spring.</title>
        <authorList>
            <person name="Reysenbach A.-L."/>
            <person name="Donaho J.A."/>
            <person name="Gerhart J."/>
            <person name="Kelley J.F."/>
            <person name="Kouba K."/>
            <person name="Podar M."/>
            <person name="Stott M."/>
        </authorList>
    </citation>
    <scope>NUCLEOTIDE SEQUENCE [LARGE SCALE GENOMIC DNA]</scope>
    <source>
        <strain evidence="2">NZ13_MG1</strain>
    </source>
</reference>
<dbReference type="Proteomes" id="UP000244066">
    <property type="component" value="Unassembled WGS sequence"/>
</dbReference>
<keyword evidence="1" id="KW-0812">Transmembrane</keyword>
<evidence type="ECO:0000313" key="3">
    <source>
        <dbReference type="Proteomes" id="UP000244066"/>
    </source>
</evidence>
<keyword evidence="1" id="KW-1133">Transmembrane helix</keyword>
<dbReference type="PANTHER" id="PTHR34352:SF1">
    <property type="entry name" value="PROTEIN YHFA"/>
    <property type="match status" value="1"/>
</dbReference>
<feature type="transmembrane region" description="Helical" evidence="1">
    <location>
        <begin position="53"/>
        <end position="70"/>
    </location>
</feature>
<protein>
    <recommendedName>
        <fullName evidence="4">OsmC family peroxiredoxin</fullName>
    </recommendedName>
</protein>
<dbReference type="Gene3D" id="3.30.300.20">
    <property type="match status" value="1"/>
</dbReference>
<dbReference type="InterPro" id="IPR003718">
    <property type="entry name" value="OsmC/Ohr_fam"/>
</dbReference>
<dbReference type="EMBL" id="NDWU01000009">
    <property type="protein sequence ID" value="PUA32094.1"/>
    <property type="molecule type" value="Genomic_DNA"/>
</dbReference>
<dbReference type="SUPFAM" id="SSF82784">
    <property type="entry name" value="OsmC-like"/>
    <property type="match status" value="1"/>
</dbReference>
<organism evidence="2 3">
    <name type="scientific">Candidatus Terraquivivens tikiterensis</name>
    <dbReference type="NCBI Taxonomy" id="1980982"/>
    <lineage>
        <taxon>Archaea</taxon>
        <taxon>Nitrososphaerota</taxon>
        <taxon>Candidatus Wolframiiraptoraceae</taxon>
        <taxon>Candidatus Terraquivivens</taxon>
    </lineage>
</organism>
<accession>A0A2R7Y3K2</accession>